<dbReference type="GO" id="GO:0015217">
    <property type="term" value="F:ADP transmembrane transporter activity"/>
    <property type="evidence" value="ECO:0007669"/>
    <property type="project" value="TreeGrafter"/>
</dbReference>
<dbReference type="Gene3D" id="1.50.40.10">
    <property type="entry name" value="Mitochondrial carrier domain"/>
    <property type="match status" value="1"/>
</dbReference>
<feature type="non-terminal residue" evidence="11">
    <location>
        <position position="588"/>
    </location>
</feature>
<evidence type="ECO:0000256" key="1">
    <source>
        <dbReference type="ARBA" id="ARBA00004141"/>
    </source>
</evidence>
<evidence type="ECO:0000256" key="8">
    <source>
        <dbReference type="PROSITE-ProRule" id="PRU00282"/>
    </source>
</evidence>
<evidence type="ECO:0000256" key="9">
    <source>
        <dbReference type="RuleBase" id="RU000488"/>
    </source>
</evidence>
<comment type="caution">
    <text evidence="11">The sequence shown here is derived from an EMBL/GenBank/DDBJ whole genome shotgun (WGS) entry which is preliminary data.</text>
</comment>
<name>A0A813AR01_9DINO</name>
<dbReference type="EMBL" id="CAJNJA010062575">
    <property type="protein sequence ID" value="CAE7876881.1"/>
    <property type="molecule type" value="Genomic_DNA"/>
</dbReference>
<dbReference type="InterPro" id="IPR052217">
    <property type="entry name" value="Mito/Peroxisomal_Carrier"/>
</dbReference>
<dbReference type="Pfam" id="PF00153">
    <property type="entry name" value="Mito_carr"/>
    <property type="match status" value="2"/>
</dbReference>
<protein>
    <submittedName>
        <fullName evidence="11">ANT1 protein</fullName>
    </submittedName>
</protein>
<evidence type="ECO:0000256" key="3">
    <source>
        <dbReference type="ARBA" id="ARBA00022448"/>
    </source>
</evidence>
<dbReference type="PANTHER" id="PTHR45939">
    <property type="entry name" value="PEROXISOMAL MEMBRANE PROTEIN PMP34-RELATED"/>
    <property type="match status" value="1"/>
</dbReference>
<dbReference type="InterPro" id="IPR023395">
    <property type="entry name" value="MCP_dom_sf"/>
</dbReference>
<sequence length="588" mass="64783">MSLPRPGPAGYPQQAPWLAQPGHRNGVAGGARGEHQVYDHKYILAEAQRKKQEVDGGLAKQLAHIDLKYQEERGNILKQAESHAQLAEKEVAAQAKERHAQLQRQEDIQAHAIGHEADAEKARLGHAAATAIAAHMEQQKARVHQEALREAEDMWRESQRALLEKAHKAKIEIELTAKRRTADIEEQVREALSVAQTSIAKPVVSMWRPSSCSHEDTGCWAKVSVSQTCEHALPKCRLQKSLDTWDIECKQVGPPLSAERKRFSHCLEPDAGSSNSAVPEEFLFNVLRESFFRRSAPDLSVEALAKEEGWSARLELKPSFSRQIDTLKLQQQVYGGSASGLGTSPQPHFRSLAAPAIEAALVAKRLLEKQGLGGLYKGLLGRLIQTITSNVGFFVWQTVFVQLSLRQLQVHEPGCQKLGTIAALVVNMLAQQFNRILTTPFDVVANVNQADPASRGFFSTFLRLARTGGVQELWRGLPVALLLSLNPALMFTLVGKLSDLIKVLRGHGTSSHLSSTDMFWISGVSKAVATLLTYPLIRAKAVIQTTGGNHLGLWGMLAQIVGQSGWLGLYQGVWIMSYKTVLFNSLMM</sequence>
<proteinExistence type="inferred from homology"/>
<evidence type="ECO:0000256" key="2">
    <source>
        <dbReference type="ARBA" id="ARBA00006375"/>
    </source>
</evidence>
<accession>A0A813AR01</accession>
<reference evidence="11" key="1">
    <citation type="submission" date="2021-02" db="EMBL/GenBank/DDBJ databases">
        <authorList>
            <person name="Dougan E. K."/>
            <person name="Rhodes N."/>
            <person name="Thang M."/>
            <person name="Chan C."/>
        </authorList>
    </citation>
    <scope>NUCLEOTIDE SEQUENCE</scope>
</reference>
<evidence type="ECO:0000256" key="4">
    <source>
        <dbReference type="ARBA" id="ARBA00022692"/>
    </source>
</evidence>
<dbReference type="Proteomes" id="UP000601435">
    <property type="component" value="Unassembled WGS sequence"/>
</dbReference>
<keyword evidence="3 9" id="KW-0813">Transport</keyword>
<keyword evidence="5" id="KW-0677">Repeat</keyword>
<dbReference type="PANTHER" id="PTHR45939:SF1">
    <property type="entry name" value="MITOCHONDRIAL THIAMINE PYROPHOSPHATE CARRIER 1-RELATED"/>
    <property type="match status" value="1"/>
</dbReference>
<evidence type="ECO:0000256" key="10">
    <source>
        <dbReference type="SAM" id="MobiDB-lite"/>
    </source>
</evidence>
<dbReference type="OrthoDB" id="428293at2759"/>
<dbReference type="AlphaFoldDB" id="A0A813AR01"/>
<dbReference type="GO" id="GO:0016020">
    <property type="term" value="C:membrane"/>
    <property type="evidence" value="ECO:0007669"/>
    <property type="project" value="UniProtKB-SubCell"/>
</dbReference>
<keyword evidence="6" id="KW-1133">Transmembrane helix</keyword>
<feature type="region of interest" description="Disordered" evidence="10">
    <location>
        <begin position="1"/>
        <end position="30"/>
    </location>
</feature>
<dbReference type="InterPro" id="IPR018108">
    <property type="entry name" value="MCP_transmembrane"/>
</dbReference>
<dbReference type="SUPFAM" id="SSF103506">
    <property type="entry name" value="Mitochondrial carrier"/>
    <property type="match status" value="1"/>
</dbReference>
<comment type="similarity">
    <text evidence="2 9">Belongs to the mitochondrial carrier (TC 2.A.29) family.</text>
</comment>
<evidence type="ECO:0000256" key="6">
    <source>
        <dbReference type="ARBA" id="ARBA00022989"/>
    </source>
</evidence>
<comment type="subcellular location">
    <subcellularLocation>
        <location evidence="1">Membrane</location>
        <topology evidence="1">Multi-pass membrane protein</topology>
    </subcellularLocation>
</comment>
<evidence type="ECO:0000313" key="12">
    <source>
        <dbReference type="Proteomes" id="UP000601435"/>
    </source>
</evidence>
<evidence type="ECO:0000256" key="5">
    <source>
        <dbReference type="ARBA" id="ARBA00022737"/>
    </source>
</evidence>
<gene>
    <name evidence="11" type="primary">ANT1</name>
    <name evidence="11" type="ORF">SNEC2469_LOCUS28617</name>
</gene>
<dbReference type="PROSITE" id="PS50920">
    <property type="entry name" value="SOLCAR"/>
    <property type="match status" value="1"/>
</dbReference>
<keyword evidence="7 8" id="KW-0472">Membrane</keyword>
<feature type="repeat" description="Solcar" evidence="8">
    <location>
        <begin position="418"/>
        <end position="500"/>
    </location>
</feature>
<evidence type="ECO:0000313" key="11">
    <source>
        <dbReference type="EMBL" id="CAE7876881.1"/>
    </source>
</evidence>
<keyword evidence="12" id="KW-1185">Reference proteome</keyword>
<organism evidence="11 12">
    <name type="scientific">Symbiodinium necroappetens</name>
    <dbReference type="NCBI Taxonomy" id="1628268"/>
    <lineage>
        <taxon>Eukaryota</taxon>
        <taxon>Sar</taxon>
        <taxon>Alveolata</taxon>
        <taxon>Dinophyceae</taxon>
        <taxon>Suessiales</taxon>
        <taxon>Symbiodiniaceae</taxon>
        <taxon>Symbiodinium</taxon>
    </lineage>
</organism>
<evidence type="ECO:0000256" key="7">
    <source>
        <dbReference type="ARBA" id="ARBA00023136"/>
    </source>
</evidence>
<keyword evidence="4 8" id="KW-0812">Transmembrane</keyword>